<sequence>MAPSKQCTGKVPCNNCIRSNTECVIDESNDNRRRFALKRKLEELTKEKNLLDQLVETLRSSSNEHVVRLLDLIRNKRTSLEEIKIYLDGKATDSEVEMTPELQEVHDRLEARASKRSSRRLLDVAWLSNIPVVEVPAHPWTTVTDDDGLVSFLISLWLTWSHPFCNWIDRDLFIRDMRSKDTNSTFCSPFLVNSILTKASFYCDYPEVFEHVNDPESRGMHFYREAKQRFENEDGRITISTIQGYATLLTSMALIGKDRLVWLSLGQLGRMVADISSSNPPMQLHGNENKRAEGRAIDNTIWGVYNLTAMFSTIFMKPLDQEKPLRPRLPSDHDDDDAADVAWSPYPRHGDDQPSHLACVFNSLCKLNELNVEAIRRLYQDESRKAISRPGMEIVISSILPRLQAWYIGLPKCVQEGQSALPHILDLHMYYHATIIVLFGLLKTSYRYPSSPVIITPKKARETCVESAHQVAQMIRLYRSKWGIEFISGTAVYWLSIAFFVLLDELQDQSNHKAFIDLFSVAKVLSKQWFLMKGILRMLQLTARQMHISLPPETEPLLRDFETNMWRQESGRRKLSSAFPNFLLLFRRVTDEGGGLHNPIDLDQYLEKLDEVSKP</sequence>
<dbReference type="Pfam" id="PF04082">
    <property type="entry name" value="Fungal_trans"/>
    <property type="match status" value="1"/>
</dbReference>
<dbReference type="OrthoDB" id="2593732at2759"/>
<feature type="coiled-coil region" evidence="5">
    <location>
        <begin position="34"/>
        <end position="64"/>
    </location>
</feature>
<proteinExistence type="predicted"/>
<dbReference type="InterPro" id="IPR036864">
    <property type="entry name" value="Zn2-C6_fun-type_DNA-bd_sf"/>
</dbReference>
<dbReference type="EMBL" id="DS995902">
    <property type="protein sequence ID" value="EEA23431.1"/>
    <property type="molecule type" value="Genomic_DNA"/>
</dbReference>
<dbReference type="Proteomes" id="UP000001294">
    <property type="component" value="Unassembled WGS sequence"/>
</dbReference>
<evidence type="ECO:0000256" key="5">
    <source>
        <dbReference type="SAM" id="Coils"/>
    </source>
</evidence>
<keyword evidence="5" id="KW-0175">Coiled coil</keyword>
<keyword evidence="1" id="KW-0805">Transcription regulation</keyword>
<evidence type="ECO:0000256" key="3">
    <source>
        <dbReference type="ARBA" id="ARBA00023163"/>
    </source>
</evidence>
<evidence type="ECO:0000259" key="6">
    <source>
        <dbReference type="Pfam" id="PF04082"/>
    </source>
</evidence>
<dbReference type="GO" id="GO:0000981">
    <property type="term" value="F:DNA-binding transcription factor activity, RNA polymerase II-specific"/>
    <property type="evidence" value="ECO:0007669"/>
    <property type="project" value="InterPro"/>
</dbReference>
<name>B6QJ91_TALMQ</name>
<dbReference type="GO" id="GO:0006351">
    <property type="term" value="P:DNA-templated transcription"/>
    <property type="evidence" value="ECO:0007669"/>
    <property type="project" value="InterPro"/>
</dbReference>
<dbReference type="Gene3D" id="4.10.240.10">
    <property type="entry name" value="Zn(2)-C6 fungal-type DNA-binding domain"/>
    <property type="match status" value="1"/>
</dbReference>
<dbReference type="PANTHER" id="PTHR47256">
    <property type="entry name" value="ZN(II)2CYS6 TRANSCRIPTION FACTOR (EUROFUNG)-RELATED"/>
    <property type="match status" value="1"/>
</dbReference>
<evidence type="ECO:0000256" key="2">
    <source>
        <dbReference type="ARBA" id="ARBA00023125"/>
    </source>
</evidence>
<dbReference type="CDD" id="cd12148">
    <property type="entry name" value="fungal_TF_MHR"/>
    <property type="match status" value="1"/>
</dbReference>
<organism evidence="7 8">
    <name type="scientific">Talaromyces marneffei (strain ATCC 18224 / CBS 334.59 / QM 7333)</name>
    <name type="common">Penicillium marneffei</name>
    <dbReference type="NCBI Taxonomy" id="441960"/>
    <lineage>
        <taxon>Eukaryota</taxon>
        <taxon>Fungi</taxon>
        <taxon>Dikarya</taxon>
        <taxon>Ascomycota</taxon>
        <taxon>Pezizomycotina</taxon>
        <taxon>Eurotiomycetes</taxon>
        <taxon>Eurotiomycetidae</taxon>
        <taxon>Eurotiales</taxon>
        <taxon>Trichocomaceae</taxon>
        <taxon>Talaromyces</taxon>
        <taxon>Talaromyces sect. Talaromyces</taxon>
    </lineage>
</organism>
<dbReference type="GO" id="GO:0003677">
    <property type="term" value="F:DNA binding"/>
    <property type="evidence" value="ECO:0007669"/>
    <property type="project" value="UniProtKB-KW"/>
</dbReference>
<dbReference type="InterPro" id="IPR007219">
    <property type="entry name" value="XnlR_reg_dom"/>
</dbReference>
<feature type="domain" description="Xylanolytic transcriptional activator regulatory" evidence="6">
    <location>
        <begin position="157"/>
        <end position="367"/>
    </location>
</feature>
<dbReference type="STRING" id="441960.B6QJ91"/>
<reference evidence="8" key="1">
    <citation type="journal article" date="2015" name="Genome Announc.">
        <title>Genome sequence of the AIDS-associated pathogen Penicillium marneffei (ATCC18224) and its near taxonomic relative Talaromyces stipitatus (ATCC10500).</title>
        <authorList>
            <person name="Nierman W.C."/>
            <person name="Fedorova-Abrams N.D."/>
            <person name="Andrianopoulos A."/>
        </authorList>
    </citation>
    <scope>NUCLEOTIDE SEQUENCE [LARGE SCALE GENOMIC DNA]</scope>
    <source>
        <strain evidence="8">ATCC 18224 / CBS 334.59 / QM 7333</strain>
    </source>
</reference>
<evidence type="ECO:0000256" key="4">
    <source>
        <dbReference type="ARBA" id="ARBA00023242"/>
    </source>
</evidence>
<protein>
    <recommendedName>
        <fullName evidence="6">Xylanolytic transcriptional activator regulatory domain-containing protein</fullName>
    </recommendedName>
</protein>
<accession>B6QJ91</accession>
<dbReference type="InterPro" id="IPR053187">
    <property type="entry name" value="Notoamide_regulator"/>
</dbReference>
<gene>
    <name evidence="7" type="ORF">PMAA_100190</name>
</gene>
<dbReference type="PhylomeDB" id="B6QJ91"/>
<dbReference type="HOGENOM" id="CLU_007003_8_2_1"/>
<evidence type="ECO:0000313" key="8">
    <source>
        <dbReference type="Proteomes" id="UP000001294"/>
    </source>
</evidence>
<evidence type="ECO:0000256" key="1">
    <source>
        <dbReference type="ARBA" id="ARBA00023015"/>
    </source>
</evidence>
<dbReference type="GO" id="GO:0008270">
    <property type="term" value="F:zinc ion binding"/>
    <property type="evidence" value="ECO:0007669"/>
    <property type="project" value="InterPro"/>
</dbReference>
<keyword evidence="2" id="KW-0238">DNA-binding</keyword>
<dbReference type="PANTHER" id="PTHR47256:SF4">
    <property type="entry name" value="ZN(II)2CYS6 TRANSCRIPTION FACTOR (EUROFUNG)"/>
    <property type="match status" value="1"/>
</dbReference>
<keyword evidence="8" id="KW-1185">Reference proteome</keyword>
<dbReference type="AlphaFoldDB" id="B6QJ91"/>
<keyword evidence="3" id="KW-0804">Transcription</keyword>
<evidence type="ECO:0000313" key="7">
    <source>
        <dbReference type="EMBL" id="EEA23431.1"/>
    </source>
</evidence>
<dbReference type="VEuPathDB" id="FungiDB:PMAA_100190"/>
<keyword evidence="4" id="KW-0539">Nucleus</keyword>